<feature type="domain" description="Protein kinase" evidence="7">
    <location>
        <begin position="175"/>
        <end position="515"/>
    </location>
</feature>
<protein>
    <recommendedName>
        <fullName evidence="1">non-specific serine/threonine protein kinase</fullName>
        <ecNumber evidence="1">2.7.11.1</ecNumber>
    </recommendedName>
</protein>
<dbReference type="GO" id="GO:0010506">
    <property type="term" value="P:regulation of autophagy"/>
    <property type="evidence" value="ECO:0007669"/>
    <property type="project" value="InterPro"/>
</dbReference>
<dbReference type="GO" id="GO:0016020">
    <property type="term" value="C:membrane"/>
    <property type="evidence" value="ECO:0007669"/>
    <property type="project" value="TreeGrafter"/>
</dbReference>
<dbReference type="Proteomes" id="UP000383932">
    <property type="component" value="Unassembled WGS sequence"/>
</dbReference>
<gene>
    <name evidence="8" type="ORF">CTheo_7397</name>
</gene>
<accession>A0A5N5QBW0</accession>
<dbReference type="Gene3D" id="1.10.510.10">
    <property type="entry name" value="Transferase(Phosphotransferase) domain 1"/>
    <property type="match status" value="1"/>
</dbReference>
<feature type="compositionally biased region" description="Basic and acidic residues" evidence="6">
    <location>
        <begin position="309"/>
        <end position="319"/>
    </location>
</feature>
<dbReference type="Gene3D" id="3.30.200.20">
    <property type="entry name" value="Phosphorylase Kinase, domain 1"/>
    <property type="match status" value="1"/>
</dbReference>
<dbReference type="InterPro" id="IPR000719">
    <property type="entry name" value="Prot_kinase_dom"/>
</dbReference>
<evidence type="ECO:0000259" key="7">
    <source>
        <dbReference type="PROSITE" id="PS50011"/>
    </source>
</evidence>
<feature type="region of interest" description="Disordered" evidence="6">
    <location>
        <begin position="814"/>
        <end position="841"/>
    </location>
</feature>
<evidence type="ECO:0000256" key="5">
    <source>
        <dbReference type="ARBA" id="ARBA00022840"/>
    </source>
</evidence>
<dbReference type="GO" id="GO:0005829">
    <property type="term" value="C:cytosol"/>
    <property type="evidence" value="ECO:0007669"/>
    <property type="project" value="TreeGrafter"/>
</dbReference>
<dbReference type="PANTHER" id="PTHR24348:SF22">
    <property type="entry name" value="NON-SPECIFIC SERINE_THREONINE PROTEIN KINASE"/>
    <property type="match status" value="1"/>
</dbReference>
<keyword evidence="3" id="KW-0547">Nucleotide-binding</keyword>
<dbReference type="EMBL" id="SSOP01000309">
    <property type="protein sequence ID" value="KAB5589154.1"/>
    <property type="molecule type" value="Genomic_DNA"/>
</dbReference>
<dbReference type="AlphaFoldDB" id="A0A5N5QBW0"/>
<proteinExistence type="predicted"/>
<evidence type="ECO:0000256" key="3">
    <source>
        <dbReference type="ARBA" id="ARBA00022741"/>
    </source>
</evidence>
<feature type="region of interest" description="Disordered" evidence="6">
    <location>
        <begin position="306"/>
        <end position="326"/>
    </location>
</feature>
<evidence type="ECO:0000256" key="4">
    <source>
        <dbReference type="ARBA" id="ARBA00022777"/>
    </source>
</evidence>
<keyword evidence="5" id="KW-0067">ATP-binding</keyword>
<dbReference type="SMART" id="SM00220">
    <property type="entry name" value="S_TKc"/>
    <property type="match status" value="1"/>
</dbReference>
<keyword evidence="4 8" id="KW-0418">Kinase</keyword>
<feature type="compositionally biased region" description="Basic residues" evidence="6">
    <location>
        <begin position="588"/>
        <end position="600"/>
    </location>
</feature>
<comment type="caution">
    <text evidence="8">The sequence shown here is derived from an EMBL/GenBank/DDBJ whole genome shotgun (WGS) entry which is preliminary data.</text>
</comment>
<dbReference type="InterPro" id="IPR011009">
    <property type="entry name" value="Kinase-like_dom_sf"/>
</dbReference>
<evidence type="ECO:0000313" key="9">
    <source>
        <dbReference type="Proteomes" id="UP000383932"/>
    </source>
</evidence>
<keyword evidence="9" id="KW-1185">Reference proteome</keyword>
<dbReference type="GO" id="GO:0004674">
    <property type="term" value="F:protein serine/threonine kinase activity"/>
    <property type="evidence" value="ECO:0007669"/>
    <property type="project" value="UniProtKB-EC"/>
</dbReference>
<dbReference type="GO" id="GO:0005524">
    <property type="term" value="F:ATP binding"/>
    <property type="evidence" value="ECO:0007669"/>
    <property type="project" value="UniProtKB-KW"/>
</dbReference>
<evidence type="ECO:0000313" key="8">
    <source>
        <dbReference type="EMBL" id="KAB5589154.1"/>
    </source>
</evidence>
<dbReference type="SUPFAM" id="SSF56112">
    <property type="entry name" value="Protein kinase-like (PK-like)"/>
    <property type="match status" value="1"/>
</dbReference>
<organism evidence="8 9">
    <name type="scientific">Ceratobasidium theobromae</name>
    <dbReference type="NCBI Taxonomy" id="1582974"/>
    <lineage>
        <taxon>Eukaryota</taxon>
        <taxon>Fungi</taxon>
        <taxon>Dikarya</taxon>
        <taxon>Basidiomycota</taxon>
        <taxon>Agaricomycotina</taxon>
        <taxon>Agaricomycetes</taxon>
        <taxon>Cantharellales</taxon>
        <taxon>Ceratobasidiaceae</taxon>
        <taxon>Ceratobasidium</taxon>
    </lineage>
</organism>
<dbReference type="InterPro" id="IPR008271">
    <property type="entry name" value="Ser/Thr_kinase_AS"/>
</dbReference>
<feature type="region of interest" description="Disordered" evidence="6">
    <location>
        <begin position="583"/>
        <end position="607"/>
    </location>
</feature>
<evidence type="ECO:0000256" key="1">
    <source>
        <dbReference type="ARBA" id="ARBA00012513"/>
    </source>
</evidence>
<name>A0A5N5QBW0_9AGAM</name>
<reference evidence="8 9" key="1">
    <citation type="journal article" date="2019" name="Fungal Biol. Biotechnol.">
        <title>Draft genome sequence of fastidious pathogen Ceratobasidium theobromae, which causes vascular-streak dieback in Theobroma cacao.</title>
        <authorList>
            <person name="Ali S.S."/>
            <person name="Asman A."/>
            <person name="Shao J."/>
            <person name="Firmansyah A.P."/>
            <person name="Susilo A.W."/>
            <person name="Rosmana A."/>
            <person name="McMahon P."/>
            <person name="Junaid M."/>
            <person name="Guest D."/>
            <person name="Kheng T.Y."/>
            <person name="Meinhardt L.W."/>
            <person name="Bailey B.A."/>
        </authorList>
    </citation>
    <scope>NUCLEOTIDE SEQUENCE [LARGE SCALE GENOMIC DNA]</scope>
    <source>
        <strain evidence="8 9">CT2</strain>
    </source>
</reference>
<dbReference type="EC" id="2.7.11.1" evidence="1"/>
<keyword evidence="2" id="KW-0808">Transferase</keyword>
<dbReference type="OrthoDB" id="541276at2759"/>
<dbReference type="PROSITE" id="PS00108">
    <property type="entry name" value="PROTEIN_KINASE_ST"/>
    <property type="match status" value="1"/>
</dbReference>
<evidence type="ECO:0000256" key="6">
    <source>
        <dbReference type="SAM" id="MobiDB-lite"/>
    </source>
</evidence>
<feature type="compositionally biased region" description="Basic and acidic residues" evidence="6">
    <location>
        <begin position="653"/>
        <end position="666"/>
    </location>
</feature>
<dbReference type="GO" id="GO:0000045">
    <property type="term" value="P:autophagosome assembly"/>
    <property type="evidence" value="ECO:0007669"/>
    <property type="project" value="TreeGrafter"/>
</dbReference>
<dbReference type="PANTHER" id="PTHR24348">
    <property type="entry name" value="SERINE/THREONINE-PROTEIN KINASE UNC-51-RELATED"/>
    <property type="match status" value="1"/>
</dbReference>
<dbReference type="InterPro" id="IPR045269">
    <property type="entry name" value="Atg1-like"/>
</dbReference>
<evidence type="ECO:0000256" key="2">
    <source>
        <dbReference type="ARBA" id="ARBA00022679"/>
    </source>
</evidence>
<dbReference type="GO" id="GO:0000407">
    <property type="term" value="C:phagophore assembly site"/>
    <property type="evidence" value="ECO:0007669"/>
    <property type="project" value="TreeGrafter"/>
</dbReference>
<sequence length="963" mass="102973">MQVVFPSDSLGMLGYHVAPLQTAGLSRRLSSAAYDSASSGLPSPTWPTPPHTPHDPKPLLLPPPLVASASPMRMSPRTAPRRLSNASTRFSRRVSIASALSLSRPPSSARLHSRQVSVRLASARSSVLAGPPDDMLGEGDVVGHGLDVNGELVTAVDHGRGPVAGGPHNGLHARYEIVSKLGSGSYATVFLAREVLADPLLPDSDLPFEWHGSDDADVTVRAARTYGRSFAIKCLSRASLASPESLAVQMLEATLHGSLPVHPNVVSLHAALESASCLFLVLEYVPGPDLFYFLEQSRDAAYPLEPDEFTPRPDSHVPEATRTPPTPSLLSALGPALILSPTRLRLISRMFRQMCDAVAACHAHGVSHRDIKPENFIVTHDTHPPAERVVVKLSDFGLATSDHESADMDCGSAPYMSYECRNNCAPTYNPRAADVWSLGIVLINMLYHVNPWSDTFQGACPSFSSFCADPIRFFLDRFAGMTRSVASFLATRVFCIPDTNRIDAAGLANWVKDLVAHFGGDATPAVVPGEVVRGCVPVQREGLIDVDGARELAENGLGLVVETLVEALKPVEDKENHDTIMRTTTSGARKRGKRGAKKNKNPNPPQVVVTLGEDSAAKVQDLARELSASSNLNKKTSKWSLFRVRNESGSGSARKDAVKTEAKDPTEAGTTATVRSLLGSLDAVNRPPTTERYVHPHAPGATHVPPPSNARTPYKPSPLGADVRGRTRPADRWTGSPIGQFGTDSRAPAAPSRSPAAAHRVPEPRDLAHSRVYERASAAESANWRQSTSTVSTGFTHFSNASVRTVSTVATSVSGGSIGAKEPAPSVRSAQPKRMPPRQQSNVKYMEGTPWELDALPRQAYPRVNGQLVQGNIFGGPAPARRNKPPRPTAGLGTISEQPAGGSPYRRADASTSNMGLDRHKGAPGMAGLDRQRSASPEVPKKVQKGQINTLKGMLRAFGAARD</sequence>
<feature type="region of interest" description="Disordered" evidence="6">
    <location>
        <begin position="693"/>
        <end position="765"/>
    </location>
</feature>
<feature type="region of interest" description="Disordered" evidence="6">
    <location>
        <begin position="874"/>
        <end position="946"/>
    </location>
</feature>
<feature type="region of interest" description="Disordered" evidence="6">
    <location>
        <begin position="36"/>
        <end position="88"/>
    </location>
</feature>
<feature type="region of interest" description="Disordered" evidence="6">
    <location>
        <begin position="646"/>
        <end position="672"/>
    </location>
</feature>
<dbReference type="GO" id="GO:0005776">
    <property type="term" value="C:autophagosome"/>
    <property type="evidence" value="ECO:0007669"/>
    <property type="project" value="TreeGrafter"/>
</dbReference>
<dbReference type="Pfam" id="PF00069">
    <property type="entry name" value="Pkinase"/>
    <property type="match status" value="1"/>
</dbReference>
<feature type="compositionally biased region" description="Low complexity" evidence="6">
    <location>
        <begin position="745"/>
        <end position="758"/>
    </location>
</feature>
<dbReference type="PROSITE" id="PS50011">
    <property type="entry name" value="PROTEIN_KINASE_DOM"/>
    <property type="match status" value="1"/>
</dbReference>